<dbReference type="PANTHER" id="PTHR13285:SF18">
    <property type="entry name" value="PROTEIN-CYSTEINE N-PALMITOYLTRANSFERASE RASP"/>
    <property type="match status" value="1"/>
</dbReference>
<name>A0AAD5XPY6_9FUNG</name>
<feature type="transmembrane region" description="Helical" evidence="6">
    <location>
        <begin position="77"/>
        <end position="105"/>
    </location>
</feature>
<dbReference type="EMBL" id="JADGJQ010000006">
    <property type="protein sequence ID" value="KAJ3183380.1"/>
    <property type="molecule type" value="Genomic_DNA"/>
</dbReference>
<keyword evidence="4 6" id="KW-1133">Transmembrane helix</keyword>
<accession>A0AAD5XPY6</accession>
<feature type="transmembrane region" description="Helical" evidence="6">
    <location>
        <begin position="158"/>
        <end position="179"/>
    </location>
</feature>
<sequence length="511" mass="59212">MFMCAWDFSNEKHPSYHKYAHRLSKGWMLGREVDNSDSQYASFRNNIPVLLQVGLLHLVLSHLVQRFQPRLRPLFSLVFSLVFLSIIHGASVLKIIAIVVVNFAITASLGTTRLGVGLTWLWSLGALFMNDMYRGYEFAALHPGLGWLDQVNGINMRWWITFNFSTLRMISYSMDYYWMSLGSDKASSEMHRQICSVCSAAIHPSEQCDTARTRNPHPRNLYSLINYLAYLFYVPLYLAGPIITFNDFVAQLRHAPRNITAKSTLIYALRWAGTVLCMEWLLHTVYVVAIKDTRAWAGFSPFQMSMVGYFNLKLIWLKLLIIWRFFRLWATADLISCPENMTRCMSNNYSCIEFWRSWHRSYNRWMVRYLYIPLGGSKYYALNIWPVFTFVAIWHDISLKLLTWGWLVAGFILPEVAVRKIFATEQWRQRIGATLYRHIAATAGVLNILMMMTANLVGFALGVDGIKEMIGQIWNASGILFLLTTFVCVFSAVQVMFEIRREEERRGNITQ</sequence>
<dbReference type="GO" id="GO:0008374">
    <property type="term" value="F:O-acyltransferase activity"/>
    <property type="evidence" value="ECO:0007669"/>
    <property type="project" value="TreeGrafter"/>
</dbReference>
<keyword evidence="5 6" id="KW-0472">Membrane</keyword>
<proteinExistence type="inferred from homology"/>
<feature type="transmembrane region" description="Helical" evidence="6">
    <location>
        <begin position="47"/>
        <end position="65"/>
    </location>
</feature>
<organism evidence="7 8">
    <name type="scientific">Geranomyces variabilis</name>
    <dbReference type="NCBI Taxonomy" id="109894"/>
    <lineage>
        <taxon>Eukaryota</taxon>
        <taxon>Fungi</taxon>
        <taxon>Fungi incertae sedis</taxon>
        <taxon>Chytridiomycota</taxon>
        <taxon>Chytridiomycota incertae sedis</taxon>
        <taxon>Chytridiomycetes</taxon>
        <taxon>Spizellomycetales</taxon>
        <taxon>Powellomycetaceae</taxon>
        <taxon>Geranomyces</taxon>
    </lineage>
</organism>
<feature type="transmembrane region" description="Helical" evidence="6">
    <location>
        <begin position="306"/>
        <end position="326"/>
    </location>
</feature>
<dbReference type="AlphaFoldDB" id="A0AAD5XPY6"/>
<comment type="similarity">
    <text evidence="2">Belongs to the membrane-bound acyltransferase family.</text>
</comment>
<protein>
    <submittedName>
        <fullName evidence="7">Glycerol transporter</fullName>
    </submittedName>
</protein>
<evidence type="ECO:0000256" key="3">
    <source>
        <dbReference type="ARBA" id="ARBA00022692"/>
    </source>
</evidence>
<feature type="transmembrane region" description="Helical" evidence="6">
    <location>
        <begin position="265"/>
        <end position="286"/>
    </location>
</feature>
<gene>
    <name evidence="7" type="primary">GUP1</name>
    <name evidence="7" type="ORF">HDU87_006699</name>
</gene>
<keyword evidence="3 6" id="KW-0812">Transmembrane</keyword>
<comment type="caution">
    <text evidence="7">The sequence shown here is derived from an EMBL/GenBank/DDBJ whole genome shotgun (WGS) entry which is preliminary data.</text>
</comment>
<feature type="transmembrane region" description="Helical" evidence="6">
    <location>
        <begin position="369"/>
        <end position="395"/>
    </location>
</feature>
<evidence type="ECO:0000256" key="6">
    <source>
        <dbReference type="SAM" id="Phobius"/>
    </source>
</evidence>
<evidence type="ECO:0000256" key="2">
    <source>
        <dbReference type="ARBA" id="ARBA00010323"/>
    </source>
</evidence>
<dbReference type="Proteomes" id="UP001212152">
    <property type="component" value="Unassembled WGS sequence"/>
</dbReference>
<comment type="subcellular location">
    <subcellularLocation>
        <location evidence="1">Membrane</location>
        <topology evidence="1">Multi-pass membrane protein</topology>
    </subcellularLocation>
</comment>
<feature type="transmembrane region" description="Helical" evidence="6">
    <location>
        <begin position="224"/>
        <end position="245"/>
    </location>
</feature>
<reference evidence="7" key="1">
    <citation type="submission" date="2020-05" db="EMBL/GenBank/DDBJ databases">
        <title>Phylogenomic resolution of chytrid fungi.</title>
        <authorList>
            <person name="Stajich J.E."/>
            <person name="Amses K."/>
            <person name="Simmons R."/>
            <person name="Seto K."/>
            <person name="Myers J."/>
            <person name="Bonds A."/>
            <person name="Quandt C.A."/>
            <person name="Barry K."/>
            <person name="Liu P."/>
            <person name="Grigoriev I."/>
            <person name="Longcore J.E."/>
            <person name="James T.Y."/>
        </authorList>
    </citation>
    <scope>NUCLEOTIDE SEQUENCE</scope>
    <source>
        <strain evidence="7">JEL0379</strain>
    </source>
</reference>
<dbReference type="GO" id="GO:0005783">
    <property type="term" value="C:endoplasmic reticulum"/>
    <property type="evidence" value="ECO:0007669"/>
    <property type="project" value="TreeGrafter"/>
</dbReference>
<dbReference type="InterPro" id="IPR051085">
    <property type="entry name" value="MB_O-acyltransferase"/>
</dbReference>
<dbReference type="InterPro" id="IPR004299">
    <property type="entry name" value="MBOAT_fam"/>
</dbReference>
<evidence type="ECO:0000313" key="7">
    <source>
        <dbReference type="EMBL" id="KAJ3183380.1"/>
    </source>
</evidence>
<evidence type="ECO:0000256" key="1">
    <source>
        <dbReference type="ARBA" id="ARBA00004141"/>
    </source>
</evidence>
<evidence type="ECO:0000256" key="4">
    <source>
        <dbReference type="ARBA" id="ARBA00022989"/>
    </source>
</evidence>
<feature type="transmembrane region" description="Helical" evidence="6">
    <location>
        <begin position="111"/>
        <end position="129"/>
    </location>
</feature>
<keyword evidence="8" id="KW-1185">Reference proteome</keyword>
<evidence type="ECO:0000256" key="5">
    <source>
        <dbReference type="ARBA" id="ARBA00023136"/>
    </source>
</evidence>
<dbReference type="GO" id="GO:0016020">
    <property type="term" value="C:membrane"/>
    <property type="evidence" value="ECO:0007669"/>
    <property type="project" value="UniProtKB-SubCell"/>
</dbReference>
<dbReference type="Pfam" id="PF03062">
    <property type="entry name" value="MBOAT"/>
    <property type="match status" value="1"/>
</dbReference>
<feature type="transmembrane region" description="Helical" evidence="6">
    <location>
        <begin position="401"/>
        <end position="418"/>
    </location>
</feature>
<feature type="transmembrane region" description="Helical" evidence="6">
    <location>
        <begin position="439"/>
        <end position="461"/>
    </location>
</feature>
<dbReference type="GO" id="GO:0006506">
    <property type="term" value="P:GPI anchor biosynthetic process"/>
    <property type="evidence" value="ECO:0007669"/>
    <property type="project" value="TreeGrafter"/>
</dbReference>
<evidence type="ECO:0000313" key="8">
    <source>
        <dbReference type="Proteomes" id="UP001212152"/>
    </source>
</evidence>
<dbReference type="PANTHER" id="PTHR13285">
    <property type="entry name" value="ACYLTRANSFERASE"/>
    <property type="match status" value="1"/>
</dbReference>
<feature type="transmembrane region" description="Helical" evidence="6">
    <location>
        <begin position="473"/>
        <end position="497"/>
    </location>
</feature>